<dbReference type="RefSeq" id="WP_187599283.1">
    <property type="nucleotide sequence ID" value="NZ_CP060714.1"/>
</dbReference>
<dbReference type="AlphaFoldDB" id="A0A7G9RSW5"/>
<dbReference type="SUPFAM" id="SSF54427">
    <property type="entry name" value="NTF2-like"/>
    <property type="match status" value="1"/>
</dbReference>
<dbReference type="InterPro" id="IPR032710">
    <property type="entry name" value="NTF2-like_dom_sf"/>
</dbReference>
<keyword evidence="3" id="KW-1185">Reference proteome</keyword>
<evidence type="ECO:0000313" key="3">
    <source>
        <dbReference type="Proteomes" id="UP000515811"/>
    </source>
</evidence>
<evidence type="ECO:0000259" key="1">
    <source>
        <dbReference type="Pfam" id="PF14534"/>
    </source>
</evidence>
<dbReference type="KEGG" id="drg:H9K76_07695"/>
<dbReference type="Gene3D" id="3.10.450.50">
    <property type="match status" value="1"/>
</dbReference>
<name>A0A7G9RSW5_9BURK</name>
<gene>
    <name evidence="2" type="ORF">H9K76_07695</name>
</gene>
<accession>A0A7G9RSW5</accession>
<proteinExistence type="predicted"/>
<dbReference type="Proteomes" id="UP000515811">
    <property type="component" value="Chromosome"/>
</dbReference>
<dbReference type="InterPro" id="IPR027843">
    <property type="entry name" value="DUF4440"/>
</dbReference>
<organism evidence="2 3">
    <name type="scientific">Diaphorobacter ruginosibacter</name>
    <dbReference type="NCBI Taxonomy" id="1715720"/>
    <lineage>
        <taxon>Bacteria</taxon>
        <taxon>Pseudomonadati</taxon>
        <taxon>Pseudomonadota</taxon>
        <taxon>Betaproteobacteria</taxon>
        <taxon>Burkholderiales</taxon>
        <taxon>Comamonadaceae</taxon>
        <taxon>Diaphorobacter</taxon>
    </lineage>
</organism>
<dbReference type="Pfam" id="PF14534">
    <property type="entry name" value="DUF4440"/>
    <property type="match status" value="1"/>
</dbReference>
<evidence type="ECO:0000313" key="2">
    <source>
        <dbReference type="EMBL" id="QNN58690.1"/>
    </source>
</evidence>
<dbReference type="EMBL" id="CP060714">
    <property type="protein sequence ID" value="QNN58690.1"/>
    <property type="molecule type" value="Genomic_DNA"/>
</dbReference>
<protein>
    <submittedName>
        <fullName evidence="2">Nuclear transport factor 2 family protein</fullName>
    </submittedName>
</protein>
<reference evidence="2 3" key="1">
    <citation type="submission" date="2020-08" db="EMBL/GenBank/DDBJ databases">
        <title>Genome sequence of Diaphorobacter ruginosibacter DSM 27467T.</title>
        <authorList>
            <person name="Hyun D.-W."/>
            <person name="Bae J.-W."/>
        </authorList>
    </citation>
    <scope>NUCLEOTIDE SEQUENCE [LARGE SCALE GENOMIC DNA]</scope>
    <source>
        <strain evidence="2 3">DSM 27467</strain>
    </source>
</reference>
<sequence length="150" mass="16914">MTTLSGVKAYIGKTGINFHRPKEGVTMSNAAEIMRLEEEFWQSMVDLEPEKAGRLLAEHAANVFSLGIHHFSPAEYVKMAQEGPAKLTSFTFSNEKVFFPLPDVAVATYEVVQAFEMNGQKQKMACFDTTTWIRRDGKWQAAVHTETPRQ</sequence>
<feature type="domain" description="DUF4440" evidence="1">
    <location>
        <begin position="33"/>
        <end position="140"/>
    </location>
</feature>